<evidence type="ECO:0000313" key="3">
    <source>
        <dbReference type="Proteomes" id="UP000568109"/>
    </source>
</evidence>
<keyword evidence="3" id="KW-1185">Reference proteome</keyword>
<dbReference type="EMBL" id="JABUOH010000066">
    <property type="protein sequence ID" value="NWN46137.1"/>
    <property type="molecule type" value="Genomic_DNA"/>
</dbReference>
<name>A0A851HB56_9MOLU</name>
<keyword evidence="1" id="KW-0812">Transmembrane</keyword>
<protein>
    <recommendedName>
        <fullName evidence="4">Sensor histidine kinase</fullName>
    </recommendedName>
</protein>
<evidence type="ECO:0008006" key="4">
    <source>
        <dbReference type="Google" id="ProtNLM"/>
    </source>
</evidence>
<evidence type="ECO:0000256" key="1">
    <source>
        <dbReference type="SAM" id="Phobius"/>
    </source>
</evidence>
<accession>A0A851HB56</accession>
<evidence type="ECO:0000313" key="2">
    <source>
        <dbReference type="EMBL" id="NWN46137.1"/>
    </source>
</evidence>
<dbReference type="Proteomes" id="UP000568109">
    <property type="component" value="Unassembled WGS sequence"/>
</dbReference>
<keyword evidence="1" id="KW-0472">Membrane</keyword>
<dbReference type="AlphaFoldDB" id="A0A851HB56"/>
<keyword evidence="1" id="KW-1133">Transmembrane helix</keyword>
<dbReference type="RefSeq" id="WP_178734580.1">
    <property type="nucleotide sequence ID" value="NZ_JABUOH010000066.1"/>
</dbReference>
<gene>
    <name evidence="2" type="ORF">HR065_03560</name>
</gene>
<sequence>MNKNSNNIIYYFLFTLLGLIISLFLGVFLYFEALSNEINYQAKKSQVASAINYTSRKIGGENLVRKPSFYDEFLHSYFVLMNETLLDKMLKNKINKFIK</sequence>
<reference evidence="2 3" key="1">
    <citation type="submission" date="2020-06" db="EMBL/GenBank/DDBJ databases">
        <title>Draft genome sequence of Candidatus Phytoplasma pruni (X-disease group, subgroup 16SrIII-B) strain ChTDIII from Argentina.</title>
        <authorList>
            <person name="Fernandez F.D."/>
            <person name="Zuebert C."/>
            <person name="Huettel B."/>
            <person name="Kube M."/>
            <person name="Conci L.R."/>
        </authorList>
    </citation>
    <scope>NUCLEOTIDE SEQUENCE [LARGE SCALE GENOMIC DNA]</scope>
    <source>
        <strain evidence="2 3">ChTDIII</strain>
    </source>
</reference>
<feature type="transmembrane region" description="Helical" evidence="1">
    <location>
        <begin position="9"/>
        <end position="31"/>
    </location>
</feature>
<organism evidence="2 3">
    <name type="scientific">Candidatus Phytoplasma pruni</name>
    <dbReference type="NCBI Taxonomy" id="479893"/>
    <lineage>
        <taxon>Bacteria</taxon>
        <taxon>Bacillati</taxon>
        <taxon>Mycoplasmatota</taxon>
        <taxon>Mollicutes</taxon>
        <taxon>Acholeplasmatales</taxon>
        <taxon>Acholeplasmataceae</taxon>
        <taxon>Candidatus Phytoplasma</taxon>
        <taxon>16SrIII (X-disease group)</taxon>
    </lineage>
</organism>
<proteinExistence type="predicted"/>
<comment type="caution">
    <text evidence="2">The sequence shown here is derived from an EMBL/GenBank/DDBJ whole genome shotgun (WGS) entry which is preliminary data.</text>
</comment>